<reference evidence="10" key="1">
    <citation type="submission" date="2021-02" db="EMBL/GenBank/DDBJ databases">
        <authorList>
            <person name="Steward A R."/>
        </authorList>
    </citation>
    <scope>NUCLEOTIDE SEQUENCE</scope>
</reference>
<evidence type="ECO:0000256" key="4">
    <source>
        <dbReference type="ARBA" id="ARBA00022448"/>
    </source>
</evidence>
<feature type="transmembrane region" description="Helical" evidence="9">
    <location>
        <begin position="429"/>
        <end position="451"/>
    </location>
</feature>
<dbReference type="GO" id="GO:0032217">
    <property type="term" value="F:riboflavin transmembrane transporter activity"/>
    <property type="evidence" value="ECO:0007669"/>
    <property type="project" value="UniProtKB-UniRule"/>
</dbReference>
<evidence type="ECO:0000256" key="7">
    <source>
        <dbReference type="ARBA" id="ARBA00022989"/>
    </source>
</evidence>
<keyword evidence="7 9" id="KW-1133">Transmembrane helix</keyword>
<evidence type="ECO:0000313" key="11">
    <source>
        <dbReference type="Proteomes" id="UP000663880"/>
    </source>
</evidence>
<protein>
    <recommendedName>
        <fullName evidence="9">Riboflavin transporter</fullName>
    </recommendedName>
</protein>
<comment type="caution">
    <text evidence="10">The sequence shown here is derived from an EMBL/GenBank/DDBJ whole genome shotgun (WGS) entry which is preliminary data.</text>
</comment>
<keyword evidence="6 9" id="KW-0812">Transmembrane</keyword>
<keyword evidence="4 9" id="KW-0813">Transport</keyword>
<feature type="transmembrane region" description="Helical" evidence="9">
    <location>
        <begin position="248"/>
        <end position="267"/>
    </location>
</feature>
<dbReference type="InterPro" id="IPR036259">
    <property type="entry name" value="MFS_trans_sf"/>
</dbReference>
<comment type="catalytic activity">
    <reaction evidence="1 9">
        <text>riboflavin(in) = riboflavin(out)</text>
        <dbReference type="Rhea" id="RHEA:35015"/>
        <dbReference type="ChEBI" id="CHEBI:57986"/>
    </reaction>
</comment>
<feature type="transmembrane region" description="Helical" evidence="9">
    <location>
        <begin position="362"/>
        <end position="382"/>
    </location>
</feature>
<feature type="transmembrane region" description="Helical" evidence="9">
    <location>
        <begin position="165"/>
        <end position="188"/>
    </location>
</feature>
<gene>
    <name evidence="10" type="ORF">PMACD_LOCUS11644</name>
</gene>
<dbReference type="InterPro" id="IPR009357">
    <property type="entry name" value="Riboflavin_transptr"/>
</dbReference>
<dbReference type="GO" id="GO:0005886">
    <property type="term" value="C:plasma membrane"/>
    <property type="evidence" value="ECO:0007669"/>
    <property type="project" value="UniProtKB-SubCell"/>
</dbReference>
<comment type="similarity">
    <text evidence="3 9">Belongs to the riboflavin transporter family.</text>
</comment>
<dbReference type="SUPFAM" id="SSF103473">
    <property type="entry name" value="MFS general substrate transporter"/>
    <property type="match status" value="1"/>
</dbReference>
<evidence type="ECO:0000256" key="9">
    <source>
        <dbReference type="RuleBase" id="RU368035"/>
    </source>
</evidence>
<dbReference type="OrthoDB" id="9995836at2759"/>
<organism evidence="10 11">
    <name type="scientific">Pieris macdunnoughi</name>
    <dbReference type="NCBI Taxonomy" id="345717"/>
    <lineage>
        <taxon>Eukaryota</taxon>
        <taxon>Metazoa</taxon>
        <taxon>Ecdysozoa</taxon>
        <taxon>Arthropoda</taxon>
        <taxon>Hexapoda</taxon>
        <taxon>Insecta</taxon>
        <taxon>Pterygota</taxon>
        <taxon>Neoptera</taxon>
        <taxon>Endopterygota</taxon>
        <taxon>Lepidoptera</taxon>
        <taxon>Glossata</taxon>
        <taxon>Ditrysia</taxon>
        <taxon>Papilionoidea</taxon>
        <taxon>Pieridae</taxon>
        <taxon>Pierinae</taxon>
        <taxon>Pieris</taxon>
    </lineage>
</organism>
<keyword evidence="8 9" id="KW-0472">Membrane</keyword>
<evidence type="ECO:0000256" key="2">
    <source>
        <dbReference type="ARBA" id="ARBA00004651"/>
    </source>
</evidence>
<evidence type="ECO:0000256" key="3">
    <source>
        <dbReference type="ARBA" id="ARBA00006366"/>
    </source>
</evidence>
<name>A0A821VCJ1_9NEOP</name>
<evidence type="ECO:0000256" key="8">
    <source>
        <dbReference type="ARBA" id="ARBA00023136"/>
    </source>
</evidence>
<evidence type="ECO:0000313" key="10">
    <source>
        <dbReference type="EMBL" id="CAF4905241.1"/>
    </source>
</evidence>
<feature type="transmembrane region" description="Helical" evidence="9">
    <location>
        <begin position="295"/>
        <end position="313"/>
    </location>
</feature>
<feature type="transmembrane region" description="Helical" evidence="9">
    <location>
        <begin position="195"/>
        <end position="217"/>
    </location>
</feature>
<dbReference type="EMBL" id="CAJOBZ010000041">
    <property type="protein sequence ID" value="CAF4905241.1"/>
    <property type="molecule type" value="Genomic_DNA"/>
</dbReference>
<feature type="transmembrane region" description="Helical" evidence="9">
    <location>
        <begin position="333"/>
        <end position="355"/>
    </location>
</feature>
<feature type="transmembrane region" description="Helical" evidence="9">
    <location>
        <begin position="394"/>
        <end position="417"/>
    </location>
</feature>
<feature type="transmembrane region" description="Helical" evidence="9">
    <location>
        <begin position="134"/>
        <end position="153"/>
    </location>
</feature>
<keyword evidence="11" id="KW-1185">Reference proteome</keyword>
<dbReference type="PANTHER" id="PTHR12929:SF10">
    <property type="entry name" value="RIBOFLAVIN TRANSPORTER"/>
    <property type="match status" value="1"/>
</dbReference>
<proteinExistence type="inferred from homology"/>
<sequence>MCGMSSAETTAAAGSEDAQVLLELRRTISLGVARLSEEKERAPCLTESRDSSSSSTMWTTRRRVALDVLLVCWGLGTWLGVNGLFVELPVLIAGLPEGWTLPSAMVLAVQSANIGLLIYALLRNFSRVSDTHCIYGLLTIGTIALFLNSFLYTKTAFLGGTERSIAFLALTFFVALVGCTSSVLFYPYLRHYREIYLATYLIGEGLGGFTPSVLALIQGVGGEVECVLKPDNSSYIAVRPPPLFDSTVYITLLGLLSTISLISFCILHNYPGFASERVKEGAVAKEDEAAPRGSLLQPQFVGVMVLVVVLNAVNNGIMPSVQSYSCMPYGKRAYHLAATLGSMANPMACLAGVWLRPLAGRFLAPLLALSAALFGFILLTAVQSPTPPMAGSNQGAVIVICCWVLCSGLVSYGRMWVYGWSRRGGARGMRICGALGQVGSALGSLTFYALINYTTFFQQTPDCPAQTI</sequence>
<dbReference type="PANTHER" id="PTHR12929">
    <property type="entry name" value="SOLUTE CARRIER FAMILY 52"/>
    <property type="match status" value="1"/>
</dbReference>
<feature type="transmembrane region" description="Helical" evidence="9">
    <location>
        <begin position="101"/>
        <end position="122"/>
    </location>
</feature>
<accession>A0A821VCJ1</accession>
<evidence type="ECO:0000256" key="5">
    <source>
        <dbReference type="ARBA" id="ARBA00022475"/>
    </source>
</evidence>
<comment type="subcellular location">
    <subcellularLocation>
        <location evidence="2 9">Cell membrane</location>
        <topology evidence="2 9">Multi-pass membrane protein</topology>
    </subcellularLocation>
</comment>
<dbReference type="Pfam" id="PF06237">
    <property type="entry name" value="SLC52_ribofla_tr"/>
    <property type="match status" value="2"/>
</dbReference>
<evidence type="ECO:0000256" key="1">
    <source>
        <dbReference type="ARBA" id="ARBA00000215"/>
    </source>
</evidence>
<comment type="function">
    <text evidence="9">Plasma membrane transporter mediating the uptake by cells of the water soluble vitamin B2/riboflavin that plays a key role in biochemical oxidation-reduction reactions of the carbohydrate, lipid, and amino acid metabolism.</text>
</comment>
<dbReference type="AlphaFoldDB" id="A0A821VCJ1"/>
<keyword evidence="5 9" id="KW-1003">Cell membrane</keyword>
<dbReference type="Proteomes" id="UP000663880">
    <property type="component" value="Unassembled WGS sequence"/>
</dbReference>
<evidence type="ECO:0000256" key="6">
    <source>
        <dbReference type="ARBA" id="ARBA00022692"/>
    </source>
</evidence>
<feature type="transmembrane region" description="Helical" evidence="9">
    <location>
        <begin position="64"/>
        <end position="81"/>
    </location>
</feature>